<dbReference type="Gene3D" id="3.90.550.10">
    <property type="entry name" value="Spore Coat Polysaccharide Biosynthesis Protein SpsA, Chain A"/>
    <property type="match status" value="1"/>
</dbReference>
<dbReference type="InParanoid" id="A0A0J6WYE8"/>
<name>A0A0J6WYE8_9FIRM</name>
<dbReference type="InterPro" id="IPR029044">
    <property type="entry name" value="Nucleotide-diphossugar_trans"/>
</dbReference>
<dbReference type="Proteomes" id="UP000036503">
    <property type="component" value="Unassembled WGS sequence"/>
</dbReference>
<dbReference type="PATRIC" id="fig|1122219.3.peg.1191"/>
<dbReference type="SUPFAM" id="SSF53448">
    <property type="entry name" value="Nucleotide-diphospho-sugar transferases"/>
    <property type="match status" value="1"/>
</dbReference>
<gene>
    <name evidence="3" type="ORF">AB840_01895</name>
</gene>
<keyword evidence="1" id="KW-0812">Transmembrane</keyword>
<dbReference type="InterPro" id="IPR001173">
    <property type="entry name" value="Glyco_trans_2-like"/>
</dbReference>
<dbReference type="AlphaFoldDB" id="A0A0J6WYE8"/>
<feature type="domain" description="Glycosyltransferase 2-like" evidence="2">
    <location>
        <begin position="4"/>
        <end position="157"/>
    </location>
</feature>
<evidence type="ECO:0000313" key="4">
    <source>
        <dbReference type="Proteomes" id="UP000036503"/>
    </source>
</evidence>
<dbReference type="CDD" id="cd00761">
    <property type="entry name" value="Glyco_tranf_GTA_type"/>
    <property type="match status" value="1"/>
</dbReference>
<dbReference type="EMBL" id="LEKT01000003">
    <property type="protein sequence ID" value="KMO87669.1"/>
    <property type="molecule type" value="Genomic_DNA"/>
</dbReference>
<sequence>MNITVFTPTYNRAYTLPRLYKSLAHQSNKNFVWLIVDDGSTDQTMQIVQSWIADGKIKIEYYKQKNQGKSAAHNRGVSLTKTELFTCVDSDDYLNTNAIGDILTLWKCKKSDYCVGILAYKGTPNGNLITKIKDKSCEFTTLYEAYANHGLTGDTMLVFRTDVVSQFNFPCFEGEKFVPEAYLYDQIDQVGSFFLYRKILYYCQYMEDGYTKNMTNLLKKNPQGYLAYINQRLTLDNTLKEKVLDSIRYVAMSFVINRKNVISQSIYPVITKAVYPFGLLFYVYRYKIGQ</sequence>
<evidence type="ECO:0000313" key="3">
    <source>
        <dbReference type="EMBL" id="KMO87669.1"/>
    </source>
</evidence>
<protein>
    <recommendedName>
        <fullName evidence="2">Glycosyltransferase 2-like domain-containing protein</fullName>
    </recommendedName>
</protein>
<dbReference type="OrthoDB" id="9810303at2"/>
<feature type="transmembrane region" description="Helical" evidence="1">
    <location>
        <begin position="266"/>
        <end position="284"/>
    </location>
</feature>
<proteinExistence type="predicted"/>
<keyword evidence="4" id="KW-1185">Reference proteome</keyword>
<evidence type="ECO:0000256" key="1">
    <source>
        <dbReference type="SAM" id="Phobius"/>
    </source>
</evidence>
<evidence type="ECO:0000259" key="2">
    <source>
        <dbReference type="Pfam" id="PF00535"/>
    </source>
</evidence>
<dbReference type="PANTHER" id="PTHR22916">
    <property type="entry name" value="GLYCOSYLTRANSFERASE"/>
    <property type="match status" value="1"/>
</dbReference>
<dbReference type="PANTHER" id="PTHR22916:SF3">
    <property type="entry name" value="UDP-GLCNAC:BETAGAL BETA-1,3-N-ACETYLGLUCOSAMINYLTRANSFERASE-LIKE PROTEIN 1"/>
    <property type="match status" value="1"/>
</dbReference>
<keyword evidence="1" id="KW-0472">Membrane</keyword>
<dbReference type="Pfam" id="PF00535">
    <property type="entry name" value="Glycos_transf_2"/>
    <property type="match status" value="1"/>
</dbReference>
<comment type="caution">
    <text evidence="3">The sequence shown here is derived from an EMBL/GenBank/DDBJ whole genome shotgun (WGS) entry which is preliminary data.</text>
</comment>
<accession>A0A0J6WYE8</accession>
<organism evidence="3 4">
    <name type="scientific">Megasphaera cerevisiae DSM 20462</name>
    <dbReference type="NCBI Taxonomy" id="1122219"/>
    <lineage>
        <taxon>Bacteria</taxon>
        <taxon>Bacillati</taxon>
        <taxon>Bacillota</taxon>
        <taxon>Negativicutes</taxon>
        <taxon>Veillonellales</taxon>
        <taxon>Veillonellaceae</taxon>
        <taxon>Megasphaera</taxon>
    </lineage>
</organism>
<dbReference type="GO" id="GO:0016758">
    <property type="term" value="F:hexosyltransferase activity"/>
    <property type="evidence" value="ECO:0007669"/>
    <property type="project" value="UniProtKB-ARBA"/>
</dbReference>
<keyword evidence="1" id="KW-1133">Transmembrane helix</keyword>
<reference evidence="3 4" key="1">
    <citation type="submission" date="2015-06" db="EMBL/GenBank/DDBJ databases">
        <title>Draft genome sequence of beer spoilage bacterium Megasphaera cerevisiae type strain 20462.</title>
        <authorList>
            <person name="Kutumbaka K."/>
            <person name="Pasmowitz J."/>
            <person name="Mategko J."/>
            <person name="Reyes D."/>
            <person name="Friedrich A."/>
            <person name="Han S."/>
            <person name="Martens-Habbena W."/>
            <person name="Neal-McKinney J."/>
            <person name="Janagama H.K."/>
            <person name="Nadala C."/>
            <person name="Samadpour M."/>
        </authorList>
    </citation>
    <scope>NUCLEOTIDE SEQUENCE [LARGE SCALE GENOMIC DNA]</scope>
    <source>
        <strain evidence="3 4">DSM 20462</strain>
    </source>
</reference>
<dbReference type="RefSeq" id="WP_053078122.1">
    <property type="nucleotide sequence ID" value="NZ_FUXD01000034.1"/>
</dbReference>